<reference evidence="2 3" key="1">
    <citation type="submission" date="2021-06" db="EMBL/GenBank/DDBJ databases">
        <authorList>
            <person name="Palmer J.M."/>
        </authorList>
    </citation>
    <scope>NUCLEOTIDE SEQUENCE [LARGE SCALE GENOMIC DNA]</scope>
    <source>
        <strain evidence="2 3">XC_2019</strain>
        <tissue evidence="2">Muscle</tissue>
    </source>
</reference>
<protein>
    <submittedName>
        <fullName evidence="2">Uncharacterized protein</fullName>
    </submittedName>
</protein>
<dbReference type="EMBL" id="JAHRIN010042224">
    <property type="protein sequence ID" value="MEQ2205690.1"/>
    <property type="molecule type" value="Genomic_DNA"/>
</dbReference>
<feature type="region of interest" description="Disordered" evidence="1">
    <location>
        <begin position="34"/>
        <end position="72"/>
    </location>
</feature>
<proteinExistence type="predicted"/>
<evidence type="ECO:0000313" key="2">
    <source>
        <dbReference type="EMBL" id="MEQ2205690.1"/>
    </source>
</evidence>
<keyword evidence="3" id="KW-1185">Reference proteome</keyword>
<evidence type="ECO:0000256" key="1">
    <source>
        <dbReference type="SAM" id="MobiDB-lite"/>
    </source>
</evidence>
<sequence>MGCCQEEDERHQNQQCREAEGQYQSNLGFLNTSAEPQTDLLHAQNDELLSPEQSHDQHSRRCVGNVSSTEKLRSSSLDTLRCRKLLLRTSKLEEQFKPTASAAEKEIQEVHQAPGLCCHHCIACSALAAGGCE</sequence>
<gene>
    <name evidence="2" type="ORF">XENOCAPTIV_009539</name>
</gene>
<name>A0ABV0RC52_9TELE</name>
<dbReference type="Proteomes" id="UP001434883">
    <property type="component" value="Unassembled WGS sequence"/>
</dbReference>
<organism evidence="2 3">
    <name type="scientific">Xenoophorus captivus</name>
    <dbReference type="NCBI Taxonomy" id="1517983"/>
    <lineage>
        <taxon>Eukaryota</taxon>
        <taxon>Metazoa</taxon>
        <taxon>Chordata</taxon>
        <taxon>Craniata</taxon>
        <taxon>Vertebrata</taxon>
        <taxon>Euteleostomi</taxon>
        <taxon>Actinopterygii</taxon>
        <taxon>Neopterygii</taxon>
        <taxon>Teleostei</taxon>
        <taxon>Neoteleostei</taxon>
        <taxon>Acanthomorphata</taxon>
        <taxon>Ovalentaria</taxon>
        <taxon>Atherinomorphae</taxon>
        <taxon>Cyprinodontiformes</taxon>
        <taxon>Goodeidae</taxon>
        <taxon>Xenoophorus</taxon>
    </lineage>
</organism>
<comment type="caution">
    <text evidence="2">The sequence shown here is derived from an EMBL/GenBank/DDBJ whole genome shotgun (WGS) entry which is preliminary data.</text>
</comment>
<accession>A0ABV0RC52</accession>
<evidence type="ECO:0000313" key="3">
    <source>
        <dbReference type="Proteomes" id="UP001434883"/>
    </source>
</evidence>